<evidence type="ECO:0000313" key="15">
    <source>
        <dbReference type="EMBL" id="JAG71113.1"/>
    </source>
</evidence>
<sequence length="265" mass="30419">MPARLCLRLIVKRIFEHRIISLSTMSTTPTSNPTCNVDLGGMRIKYKDKSETFTEDQLQFKEPIGQFKIWFDAACNLPTIQEPNAMIVATATRDGIPSARPVLLKGFSTEGFKFYTNYESRKGRELADNPNAALVFHWEPMRRTVRIEGRVEKTSQEDSDIYFSTRPFPSQIGAHASKQSAPIAGRETLMIKEREFLAQFSEGKVPRPPCWGGFIVIPKCVEFWQGQSDRLHDRIRFRRPQPNEKINNILVHQGDDGWVYERLSP</sequence>
<evidence type="ECO:0000256" key="8">
    <source>
        <dbReference type="ARBA" id="ARBA00022630"/>
    </source>
</evidence>
<reference evidence="16" key="1">
    <citation type="submission" date="2015-01" db="EMBL/GenBank/DDBJ databases">
        <title>Transcriptome Assembly of Fopius arisanus.</title>
        <authorList>
            <person name="Geib S."/>
        </authorList>
    </citation>
    <scope>NUCLEOTIDE SEQUENCE</scope>
</reference>
<evidence type="ECO:0000313" key="19">
    <source>
        <dbReference type="RefSeq" id="XP_011300887.1"/>
    </source>
</evidence>
<reference evidence="19 20" key="2">
    <citation type="submission" date="2025-04" db="UniProtKB">
        <authorList>
            <consortium name="RefSeq"/>
        </authorList>
    </citation>
    <scope>IDENTIFICATION</scope>
    <source>
        <strain evidence="19 20">USDA-PBARC FA_bdor</strain>
        <tissue evidence="19 20">Whole organism</tissue>
    </source>
</reference>
<protein>
    <recommendedName>
        <fullName evidence="7">pyridoxal 5'-phosphate synthase</fullName>
        <ecNumber evidence="7">1.4.3.5</ecNumber>
    </recommendedName>
</protein>
<evidence type="ECO:0000256" key="7">
    <source>
        <dbReference type="ARBA" id="ARBA00012801"/>
    </source>
</evidence>
<dbReference type="SUPFAM" id="SSF50475">
    <property type="entry name" value="FMN-binding split barrel"/>
    <property type="match status" value="1"/>
</dbReference>
<evidence type="ECO:0000256" key="5">
    <source>
        <dbReference type="ARBA" id="ARBA00007301"/>
    </source>
</evidence>
<dbReference type="InterPro" id="IPR019576">
    <property type="entry name" value="Pyridoxamine_oxidase_dimer_C"/>
</dbReference>
<dbReference type="InterPro" id="IPR019740">
    <property type="entry name" value="Pyridox_Oxase_CS"/>
</dbReference>
<evidence type="ECO:0000256" key="3">
    <source>
        <dbReference type="ARBA" id="ARBA00004738"/>
    </source>
</evidence>
<dbReference type="GO" id="GO:0004733">
    <property type="term" value="F:pyridoxamine phosphate oxidase activity"/>
    <property type="evidence" value="ECO:0007669"/>
    <property type="project" value="UniProtKB-EC"/>
</dbReference>
<evidence type="ECO:0000256" key="4">
    <source>
        <dbReference type="ARBA" id="ARBA00005037"/>
    </source>
</evidence>
<evidence type="ECO:0000313" key="20">
    <source>
        <dbReference type="RefSeq" id="XP_011300888.1"/>
    </source>
</evidence>
<dbReference type="Pfam" id="PF01243">
    <property type="entry name" value="PNPOx_N"/>
    <property type="match status" value="1"/>
</dbReference>
<keyword evidence="9" id="KW-0288">FMN</keyword>
<dbReference type="OrthoDB" id="303614at2759"/>
<dbReference type="PROSITE" id="PS01064">
    <property type="entry name" value="PYRIDOX_OXIDASE"/>
    <property type="match status" value="1"/>
</dbReference>
<keyword evidence="8" id="KW-0285">Flavoprotein</keyword>
<evidence type="ECO:0000259" key="13">
    <source>
        <dbReference type="Pfam" id="PF10590"/>
    </source>
</evidence>
<dbReference type="EMBL" id="GBYB01012013">
    <property type="protein sequence ID" value="JAG81780.1"/>
    <property type="molecule type" value="Transcribed_RNA"/>
</dbReference>
<dbReference type="AlphaFoldDB" id="A0A0C9RCS1"/>
<dbReference type="InterPro" id="IPR012349">
    <property type="entry name" value="Split_barrel_FMN-bd"/>
</dbReference>
<accession>A0A0C9RCS1</accession>
<dbReference type="NCBIfam" id="NF004231">
    <property type="entry name" value="PRK05679.1"/>
    <property type="match status" value="1"/>
</dbReference>
<keyword evidence="10" id="KW-0560">Oxidoreductase</keyword>
<comment type="similarity">
    <text evidence="5">Belongs to the pyridoxamine 5'-phosphate oxidase family.</text>
</comment>
<dbReference type="GO" id="GO:0008615">
    <property type="term" value="P:pyridoxine biosynthetic process"/>
    <property type="evidence" value="ECO:0007669"/>
    <property type="project" value="UniProtKB-KW"/>
</dbReference>
<comment type="function">
    <text evidence="2">Catalyzes the oxidation of either pyridoxine 5'-phosphate (PNP) or pyridoxamine 5'-phosphate (PMP) into pyridoxal 5'-phosphate (PLP).</text>
</comment>
<feature type="domain" description="Pyridoxine 5'-phosphate oxidase dimerisation C-terminal" evidence="13">
    <location>
        <begin position="211"/>
        <end position="265"/>
    </location>
</feature>
<evidence type="ECO:0000313" key="14">
    <source>
        <dbReference type="EMBL" id="JAG71112.1"/>
    </source>
</evidence>
<dbReference type="Pfam" id="PF10590">
    <property type="entry name" value="PNP_phzG_C"/>
    <property type="match status" value="1"/>
</dbReference>
<comment type="pathway">
    <text evidence="3">Cofactor metabolism; pyridoxal 5'-phosphate salvage; pyridoxal 5'-phosphate from pyridoxamine 5'-phosphate: step 1/1.</text>
</comment>
<evidence type="ECO:0000256" key="2">
    <source>
        <dbReference type="ARBA" id="ARBA00003691"/>
    </source>
</evidence>
<dbReference type="InterPro" id="IPR000659">
    <property type="entry name" value="Pyridox_Oxase"/>
</dbReference>
<evidence type="ECO:0000256" key="11">
    <source>
        <dbReference type="ARBA" id="ARBA00023096"/>
    </source>
</evidence>
<dbReference type="PANTHER" id="PTHR10851">
    <property type="entry name" value="PYRIDOXINE-5-PHOSPHATE OXIDASE"/>
    <property type="match status" value="1"/>
</dbReference>
<comment type="subunit">
    <text evidence="6">Homodimer.</text>
</comment>
<evidence type="ECO:0000259" key="12">
    <source>
        <dbReference type="Pfam" id="PF01243"/>
    </source>
</evidence>
<evidence type="ECO:0000313" key="18">
    <source>
        <dbReference type="Proteomes" id="UP000694866"/>
    </source>
</evidence>
<evidence type="ECO:0000256" key="9">
    <source>
        <dbReference type="ARBA" id="ARBA00022643"/>
    </source>
</evidence>
<dbReference type="GO" id="GO:0010181">
    <property type="term" value="F:FMN binding"/>
    <property type="evidence" value="ECO:0007669"/>
    <property type="project" value="InterPro"/>
</dbReference>
<evidence type="ECO:0000313" key="17">
    <source>
        <dbReference type="EMBL" id="JAG81780.1"/>
    </source>
</evidence>
<comment type="cofactor">
    <cofactor evidence="1">
        <name>FMN</name>
        <dbReference type="ChEBI" id="CHEBI:58210"/>
    </cofactor>
</comment>
<dbReference type="EC" id="1.4.3.5" evidence="7"/>
<evidence type="ECO:0000256" key="6">
    <source>
        <dbReference type="ARBA" id="ARBA00011738"/>
    </source>
</evidence>
<dbReference type="KEGG" id="fas:105265200"/>
<dbReference type="HAMAP" id="MF_01629">
    <property type="entry name" value="PdxH"/>
    <property type="match status" value="1"/>
</dbReference>
<dbReference type="Gene3D" id="2.30.110.10">
    <property type="entry name" value="Electron Transport, Fmn-binding Protein, Chain A"/>
    <property type="match status" value="1"/>
</dbReference>
<dbReference type="EMBL" id="GBYB01004701">
    <property type="protein sequence ID" value="JAG74468.1"/>
    <property type="molecule type" value="Transcribed_RNA"/>
</dbReference>
<evidence type="ECO:0000256" key="10">
    <source>
        <dbReference type="ARBA" id="ARBA00023002"/>
    </source>
</evidence>
<dbReference type="EMBL" id="GBYB01001345">
    <property type="protein sequence ID" value="JAG71112.1"/>
    <property type="molecule type" value="Transcribed_RNA"/>
</dbReference>
<dbReference type="PIRSF" id="PIRSF000190">
    <property type="entry name" value="Pyd_amn-ph_oxd"/>
    <property type="match status" value="1"/>
</dbReference>
<organism evidence="16">
    <name type="scientific">Fopius arisanus</name>
    <dbReference type="NCBI Taxonomy" id="64838"/>
    <lineage>
        <taxon>Eukaryota</taxon>
        <taxon>Metazoa</taxon>
        <taxon>Ecdysozoa</taxon>
        <taxon>Arthropoda</taxon>
        <taxon>Hexapoda</taxon>
        <taxon>Insecta</taxon>
        <taxon>Pterygota</taxon>
        <taxon>Neoptera</taxon>
        <taxon>Endopterygota</taxon>
        <taxon>Hymenoptera</taxon>
        <taxon>Apocrita</taxon>
        <taxon>Ichneumonoidea</taxon>
        <taxon>Braconidae</taxon>
        <taxon>Opiinae</taxon>
        <taxon>Fopius</taxon>
    </lineage>
</organism>
<evidence type="ECO:0000256" key="1">
    <source>
        <dbReference type="ARBA" id="ARBA00001917"/>
    </source>
</evidence>
<proteinExistence type="inferred from homology"/>
<dbReference type="EMBL" id="GBYB01001346">
    <property type="protein sequence ID" value="JAG71113.1"/>
    <property type="molecule type" value="Transcribed_RNA"/>
</dbReference>
<name>A0A0C9RCS1_9HYME</name>
<keyword evidence="11" id="KW-0664">Pyridoxine biosynthesis</keyword>
<dbReference type="PANTHER" id="PTHR10851:SF0">
    <property type="entry name" value="PYRIDOXINE-5'-PHOSPHATE OXIDASE"/>
    <property type="match status" value="1"/>
</dbReference>
<dbReference type="UniPathway" id="UPA01068">
    <property type="reaction ID" value="UER00304"/>
</dbReference>
<dbReference type="RefSeq" id="XP_011300888.1">
    <property type="nucleotide sequence ID" value="XM_011302586.1"/>
</dbReference>
<feature type="domain" description="Pyridoxamine 5'-phosphate oxidase N-terminal" evidence="12">
    <location>
        <begin position="80"/>
        <end position="192"/>
    </location>
</feature>
<keyword evidence="18" id="KW-1185">Reference proteome</keyword>
<dbReference type="GeneID" id="105265200"/>
<dbReference type="RefSeq" id="XP_011300887.1">
    <property type="nucleotide sequence ID" value="XM_011302585.1"/>
</dbReference>
<accession>A0A9R1T0W3</accession>
<dbReference type="NCBIfam" id="TIGR00558">
    <property type="entry name" value="pdxH"/>
    <property type="match status" value="1"/>
</dbReference>
<evidence type="ECO:0000313" key="16">
    <source>
        <dbReference type="EMBL" id="JAG74468.1"/>
    </source>
</evidence>
<gene>
    <name evidence="16" type="primary">PNPO_4</name>
    <name evidence="19 20" type="synonym">LOC105265200</name>
    <name evidence="15" type="synonym">PNPO_1</name>
    <name evidence="14" type="synonym">PNPO_2</name>
    <name evidence="17" type="synonym">PNPO_3</name>
    <name evidence="15" type="ORF">g.26031</name>
    <name evidence="14" type="ORF">g.26034</name>
    <name evidence="17" type="ORF">g.26040</name>
    <name evidence="16" type="ORF">g.26046</name>
</gene>
<accession>A0A9R1T1I9</accession>
<dbReference type="FunFam" id="2.30.110.10:FF:000005">
    <property type="entry name" value="NAD(P)H-hydrate epimerase"/>
    <property type="match status" value="1"/>
</dbReference>
<dbReference type="Proteomes" id="UP000694866">
    <property type="component" value="Unplaced"/>
</dbReference>
<comment type="pathway">
    <text evidence="4">Cofactor metabolism; pyridoxal 5'-phosphate salvage; pyridoxal 5'-phosphate from pyridoxine 5'-phosphate: step 1/1.</text>
</comment>
<dbReference type="InterPro" id="IPR011576">
    <property type="entry name" value="Pyridox_Oxase_N"/>
</dbReference>